<dbReference type="EMBL" id="BK015438">
    <property type="protein sequence ID" value="DAE06448.1"/>
    <property type="molecule type" value="Genomic_DNA"/>
</dbReference>
<dbReference type="Pfam" id="PF12728">
    <property type="entry name" value="HTH_17"/>
    <property type="match status" value="1"/>
</dbReference>
<organism evidence="2">
    <name type="scientific">Siphoviridae sp. ctmP19</name>
    <dbReference type="NCBI Taxonomy" id="2825651"/>
    <lineage>
        <taxon>Viruses</taxon>
        <taxon>Duplodnaviria</taxon>
        <taxon>Heunggongvirae</taxon>
        <taxon>Uroviricota</taxon>
        <taxon>Caudoviricetes</taxon>
    </lineage>
</organism>
<dbReference type="InterPro" id="IPR009061">
    <property type="entry name" value="DNA-bd_dom_put_sf"/>
</dbReference>
<reference evidence="2" key="1">
    <citation type="journal article" date="2021" name="Proc. Natl. Acad. Sci. U.S.A.">
        <title>A Catalog of Tens of Thousands of Viruses from Human Metagenomes Reveals Hidden Associations with Chronic Diseases.</title>
        <authorList>
            <person name="Tisza M.J."/>
            <person name="Buck C.B."/>
        </authorList>
    </citation>
    <scope>NUCLEOTIDE SEQUENCE</scope>
    <source>
        <strain evidence="2">CtmP19</strain>
    </source>
</reference>
<dbReference type="SUPFAM" id="SSF46955">
    <property type="entry name" value="Putative DNA-binding domain"/>
    <property type="match status" value="1"/>
</dbReference>
<dbReference type="InterPro" id="IPR041657">
    <property type="entry name" value="HTH_17"/>
</dbReference>
<sequence length="108" mass="12461">MNPENQTPTTAAITLEDLAAKLDELKALATIGVKKVLTMKEAAIYTGWSLPRMYAMTSGRLIPYYKKNSKVYFNKEELDAWMLQRKMRTKDELEADAENYCFNRGRVF</sequence>
<evidence type="ECO:0000313" key="2">
    <source>
        <dbReference type="EMBL" id="DAE06448.1"/>
    </source>
</evidence>
<evidence type="ECO:0000259" key="1">
    <source>
        <dbReference type="Pfam" id="PF12728"/>
    </source>
</evidence>
<name>A0A8S5PIA7_9CAUD</name>
<protein>
    <submittedName>
        <fullName evidence="2">Helix-turn-helix domain protein</fullName>
    </submittedName>
</protein>
<accession>A0A8S5PIA7</accession>
<proteinExistence type="predicted"/>
<feature type="domain" description="Helix-turn-helix" evidence="1">
    <location>
        <begin position="36"/>
        <end position="85"/>
    </location>
</feature>